<dbReference type="SUPFAM" id="SSF53756">
    <property type="entry name" value="UDP-Glycosyltransferase/glycogen phosphorylase"/>
    <property type="match status" value="1"/>
</dbReference>
<accession>A0A3B1ADE0</accession>
<evidence type="ECO:0000313" key="3">
    <source>
        <dbReference type="EMBL" id="VAW97952.1"/>
    </source>
</evidence>
<dbReference type="InterPro" id="IPR001296">
    <property type="entry name" value="Glyco_trans_1"/>
</dbReference>
<organism evidence="3">
    <name type="scientific">hydrothermal vent metagenome</name>
    <dbReference type="NCBI Taxonomy" id="652676"/>
    <lineage>
        <taxon>unclassified sequences</taxon>
        <taxon>metagenomes</taxon>
        <taxon>ecological metagenomes</taxon>
    </lineage>
</organism>
<keyword evidence="3" id="KW-0808">Transferase</keyword>
<dbReference type="CDD" id="cd03801">
    <property type="entry name" value="GT4_PimA-like"/>
    <property type="match status" value="1"/>
</dbReference>
<dbReference type="InterPro" id="IPR028098">
    <property type="entry name" value="Glyco_trans_4-like_N"/>
</dbReference>
<dbReference type="EMBL" id="UOFS01000034">
    <property type="protein sequence ID" value="VAW97952.1"/>
    <property type="molecule type" value="Genomic_DNA"/>
</dbReference>
<evidence type="ECO:0000259" key="2">
    <source>
        <dbReference type="Pfam" id="PF13439"/>
    </source>
</evidence>
<dbReference type="GO" id="GO:0016757">
    <property type="term" value="F:glycosyltransferase activity"/>
    <property type="evidence" value="ECO:0007669"/>
    <property type="project" value="InterPro"/>
</dbReference>
<dbReference type="Gene3D" id="3.40.50.2000">
    <property type="entry name" value="Glycogen Phosphorylase B"/>
    <property type="match status" value="2"/>
</dbReference>
<feature type="domain" description="Glycosyltransferase subfamily 4-like N-terminal" evidence="2">
    <location>
        <begin position="9"/>
        <end position="162"/>
    </location>
</feature>
<name>A0A3B1ADE0_9ZZZZ</name>
<proteinExistence type="predicted"/>
<evidence type="ECO:0000259" key="1">
    <source>
        <dbReference type="Pfam" id="PF00534"/>
    </source>
</evidence>
<gene>
    <name evidence="3" type="ORF">MNBD_GAMMA22-400</name>
</gene>
<protein>
    <submittedName>
        <fullName evidence="3">Glycosyl transferase, group 1</fullName>
    </submittedName>
</protein>
<feature type="domain" description="Glycosyl transferase family 1" evidence="1">
    <location>
        <begin position="177"/>
        <end position="338"/>
    </location>
</feature>
<sequence length="361" mass="40824">MLCLSPGKGGLELYANRSIKILKSLGHQCITVCSQQSSVFNVGSESTQNVIYTLKISFRLLPLFTAYKLSRIIVKNNIDIIHIHWSRDFNIAVFAKILSPSNVKLIYTRHMAITRHKDDLYHKFLYGQVDRFVVITKQLMKEANEFLPLAKSKIKLLYHAINKPQSSAVNCDKFSINGNSKTVLHVAIFSRIEEGKGQHLLVDAVQALKLKDKEVHVTIIGHVMDGEYYQQLQKNISEYQLENQFHFFEFIEQASSYMSCFDVVALTTYAETFGLVLIEAMQAGVAVIGSNAGGVPEIIHDKVSGLLFNSRDAESLSKKIEYYFDNPETRKEIALQGKNSVEVDFSEEQHKKALNEIVEGL</sequence>
<dbReference type="PANTHER" id="PTHR12526:SF638">
    <property type="entry name" value="SPORE COAT PROTEIN SA"/>
    <property type="match status" value="1"/>
</dbReference>
<reference evidence="3" key="1">
    <citation type="submission" date="2018-06" db="EMBL/GenBank/DDBJ databases">
        <authorList>
            <person name="Zhirakovskaya E."/>
        </authorList>
    </citation>
    <scope>NUCLEOTIDE SEQUENCE</scope>
</reference>
<dbReference type="Pfam" id="PF13439">
    <property type="entry name" value="Glyco_transf_4"/>
    <property type="match status" value="1"/>
</dbReference>
<dbReference type="PANTHER" id="PTHR12526">
    <property type="entry name" value="GLYCOSYLTRANSFERASE"/>
    <property type="match status" value="1"/>
</dbReference>
<dbReference type="Pfam" id="PF00534">
    <property type="entry name" value="Glycos_transf_1"/>
    <property type="match status" value="1"/>
</dbReference>
<dbReference type="AlphaFoldDB" id="A0A3B1ADE0"/>